<protein>
    <submittedName>
        <fullName evidence="2">Uncharacterized protein</fullName>
    </submittedName>
</protein>
<organism evidence="2 3">
    <name type="scientific">Phytophthora fragariae</name>
    <dbReference type="NCBI Taxonomy" id="53985"/>
    <lineage>
        <taxon>Eukaryota</taxon>
        <taxon>Sar</taxon>
        <taxon>Stramenopiles</taxon>
        <taxon>Oomycota</taxon>
        <taxon>Peronosporomycetes</taxon>
        <taxon>Peronosporales</taxon>
        <taxon>Peronosporaceae</taxon>
        <taxon>Phytophthora</taxon>
    </lineage>
</organism>
<proteinExistence type="predicted"/>
<comment type="caution">
    <text evidence="2">The sequence shown here is derived from an EMBL/GenBank/DDBJ whole genome shotgun (WGS) entry which is preliminary data.</text>
</comment>
<evidence type="ECO:0000313" key="2">
    <source>
        <dbReference type="EMBL" id="KAE9053731.1"/>
    </source>
</evidence>
<reference evidence="2 3" key="1">
    <citation type="submission" date="2018-08" db="EMBL/GenBank/DDBJ databases">
        <title>Genomic investigation of the strawberry pathogen Phytophthora fragariae indicates pathogenicity is determined by transcriptional variation in three key races.</title>
        <authorList>
            <person name="Adams T.M."/>
            <person name="Armitage A.D."/>
            <person name="Sobczyk M.K."/>
            <person name="Bates H.J."/>
            <person name="Dunwell J.M."/>
            <person name="Nellist C.F."/>
            <person name="Harrison R.J."/>
        </authorList>
    </citation>
    <scope>NUCLEOTIDE SEQUENCE [LARGE SCALE GENOMIC DNA]</scope>
    <source>
        <strain evidence="2 3">NOV-71</strain>
    </source>
</reference>
<dbReference type="EMBL" id="QXFZ01010646">
    <property type="protein sequence ID" value="KAE9053731.1"/>
    <property type="molecule type" value="Genomic_DNA"/>
</dbReference>
<feature type="region of interest" description="Disordered" evidence="1">
    <location>
        <begin position="1"/>
        <end position="53"/>
    </location>
</feature>
<evidence type="ECO:0000256" key="1">
    <source>
        <dbReference type="SAM" id="MobiDB-lite"/>
    </source>
</evidence>
<dbReference type="Proteomes" id="UP000441208">
    <property type="component" value="Unassembled WGS sequence"/>
</dbReference>
<evidence type="ECO:0000313" key="3">
    <source>
        <dbReference type="Proteomes" id="UP000441208"/>
    </source>
</evidence>
<name>A0A6A3PL97_9STRA</name>
<gene>
    <name evidence="2" type="ORF">PF007_g32862</name>
</gene>
<accession>A0A6A3PL97</accession>
<feature type="compositionally biased region" description="Low complexity" evidence="1">
    <location>
        <begin position="1"/>
        <end position="31"/>
    </location>
</feature>
<dbReference type="AlphaFoldDB" id="A0A6A3PL97"/>
<sequence>MPAVKAVATEATAADKPAAEAAVEETAMAAASEDEEPAVVKASDVDAEADVGD</sequence>